<dbReference type="SUPFAM" id="SSF52799">
    <property type="entry name" value="(Phosphotyrosine protein) phosphatases II"/>
    <property type="match status" value="1"/>
</dbReference>
<proteinExistence type="predicted"/>
<feature type="domain" description="Phosphatase tensin-type" evidence="1">
    <location>
        <begin position="1"/>
        <end position="110"/>
    </location>
</feature>
<keyword evidence="3" id="KW-1185">Reference proteome</keyword>
<evidence type="ECO:0000313" key="4">
    <source>
        <dbReference type="RefSeq" id="XP_022254682.1"/>
    </source>
</evidence>
<dbReference type="InterPro" id="IPR051484">
    <property type="entry name" value="Tensin_PTEN_phosphatase"/>
</dbReference>
<dbReference type="InterPro" id="IPR029021">
    <property type="entry name" value="Prot-tyrosine_phosphatase-like"/>
</dbReference>
<dbReference type="PANTHER" id="PTHR45734:SF10">
    <property type="entry name" value="BLISTERY, ISOFORM A"/>
    <property type="match status" value="1"/>
</dbReference>
<evidence type="ECO:0000313" key="3">
    <source>
        <dbReference type="Proteomes" id="UP000694941"/>
    </source>
</evidence>
<protein>
    <submittedName>
        <fullName evidence="4">Tensin-3-like</fullName>
    </submittedName>
</protein>
<dbReference type="InterPro" id="IPR014020">
    <property type="entry name" value="Tensin_C2-dom"/>
</dbReference>
<dbReference type="PROSITE" id="PS51182">
    <property type="entry name" value="C2_TENSIN"/>
    <property type="match status" value="1"/>
</dbReference>
<dbReference type="PANTHER" id="PTHR45734">
    <property type="entry name" value="TENSIN"/>
    <property type="match status" value="1"/>
</dbReference>
<dbReference type="Gene3D" id="2.60.40.1110">
    <property type="match status" value="1"/>
</dbReference>
<evidence type="ECO:0000259" key="2">
    <source>
        <dbReference type="PROSITE" id="PS51182"/>
    </source>
</evidence>
<dbReference type="SMART" id="SM01326">
    <property type="entry name" value="PTEN_C2"/>
    <property type="match status" value="1"/>
</dbReference>
<dbReference type="InterPro" id="IPR029023">
    <property type="entry name" value="Tensin_phosphatase"/>
</dbReference>
<name>A0ABM1TFM6_LIMPO</name>
<reference evidence="4" key="1">
    <citation type="submission" date="2025-08" db="UniProtKB">
        <authorList>
            <consortium name="RefSeq"/>
        </authorList>
    </citation>
    <scope>IDENTIFICATION</scope>
    <source>
        <tissue evidence="4">Muscle</tissue>
    </source>
</reference>
<organism evidence="3 4">
    <name type="scientific">Limulus polyphemus</name>
    <name type="common">Atlantic horseshoe crab</name>
    <dbReference type="NCBI Taxonomy" id="6850"/>
    <lineage>
        <taxon>Eukaryota</taxon>
        <taxon>Metazoa</taxon>
        <taxon>Ecdysozoa</taxon>
        <taxon>Arthropoda</taxon>
        <taxon>Chelicerata</taxon>
        <taxon>Merostomata</taxon>
        <taxon>Xiphosura</taxon>
        <taxon>Limulidae</taxon>
        <taxon>Limulus</taxon>
    </lineage>
</organism>
<feature type="domain" description="C2 tensin-type" evidence="2">
    <location>
        <begin position="115"/>
        <end position="240"/>
    </location>
</feature>
<dbReference type="Gene3D" id="3.90.190.10">
    <property type="entry name" value="Protein tyrosine phosphatase superfamily"/>
    <property type="match status" value="1"/>
</dbReference>
<dbReference type="Pfam" id="PF10409">
    <property type="entry name" value="PTEN_C2"/>
    <property type="match status" value="1"/>
</dbReference>
<gene>
    <name evidence="4" type="primary">LOC106470379</name>
</gene>
<dbReference type="Proteomes" id="UP000694941">
    <property type="component" value="Unplaced"/>
</dbReference>
<sequence length="385" mass="43174">MMELSSQIQDYGWPSDLAPELERLFKICDTMDRWLKNDPHHTVVLNCKGDRGRVGVVIAAYMSYSNMKAGTEQALDQFAMKKLYDDKFSQRMHPSQMRYVQNFSRLLTSAIQANKAVFYLNHIVIHGTPNFESKGYRPFVKIYQGMKPVYTSDVYSTVTEKTQKVVITINPSLPLCGDVIIKCYHRQQKSAGKETVFRVQFHTWTLDQNHLIFLKNELDGAVSDFRFPIDGKVELQFSSHPDGFRGNDSVHSTVAPTDYSDFNVRWDSYGNFIIESPNKAESPNTVEPFDGSLCTTISKNSTVKDFPQTHVSANCEGYGEQVGSRATSRDSGISSASGVHGYSSLSVASQPQSPDLINELTNQPSFNIAGKMDPIISVSFRGLLL</sequence>
<dbReference type="SUPFAM" id="SSF49562">
    <property type="entry name" value="C2 domain (Calcium/lipid-binding domain, CaLB)"/>
    <property type="match status" value="1"/>
</dbReference>
<dbReference type="InterPro" id="IPR035892">
    <property type="entry name" value="C2_domain_sf"/>
</dbReference>
<dbReference type="RefSeq" id="XP_022254682.1">
    <property type="nucleotide sequence ID" value="XM_022398974.1"/>
</dbReference>
<dbReference type="PROSITE" id="PS51181">
    <property type="entry name" value="PPASE_TENSIN"/>
    <property type="match status" value="1"/>
</dbReference>
<accession>A0ABM1TFM6</accession>
<dbReference type="GeneID" id="106470379"/>
<evidence type="ECO:0000259" key="1">
    <source>
        <dbReference type="PROSITE" id="PS51181"/>
    </source>
</evidence>